<keyword evidence="6" id="KW-1185">Reference proteome</keyword>
<evidence type="ECO:0000313" key="6">
    <source>
        <dbReference type="Proteomes" id="UP000823674"/>
    </source>
</evidence>
<feature type="coiled-coil region" evidence="2">
    <location>
        <begin position="66"/>
        <end position="110"/>
    </location>
</feature>
<proteinExistence type="predicted"/>
<accession>A0ABQ7LDV6</accession>
<comment type="caution">
    <text evidence="5">The sequence shown here is derived from an EMBL/GenBank/DDBJ whole genome shotgun (WGS) entry which is preliminary data.</text>
</comment>
<keyword evidence="1" id="KW-0862">Zinc</keyword>
<organism evidence="5 6">
    <name type="scientific">Brassica rapa subsp. trilocularis</name>
    <dbReference type="NCBI Taxonomy" id="1813537"/>
    <lineage>
        <taxon>Eukaryota</taxon>
        <taxon>Viridiplantae</taxon>
        <taxon>Streptophyta</taxon>
        <taxon>Embryophyta</taxon>
        <taxon>Tracheophyta</taxon>
        <taxon>Spermatophyta</taxon>
        <taxon>Magnoliopsida</taxon>
        <taxon>eudicotyledons</taxon>
        <taxon>Gunneridae</taxon>
        <taxon>Pentapetalae</taxon>
        <taxon>rosids</taxon>
        <taxon>malvids</taxon>
        <taxon>Brassicales</taxon>
        <taxon>Brassicaceae</taxon>
        <taxon>Brassiceae</taxon>
        <taxon>Brassica</taxon>
    </lineage>
</organism>
<protein>
    <recommendedName>
        <fullName evidence="4">CCHC-type domain-containing protein</fullName>
    </recommendedName>
</protein>
<keyword evidence="1" id="KW-0863">Zinc-finger</keyword>
<evidence type="ECO:0000256" key="3">
    <source>
        <dbReference type="SAM" id="MobiDB-lite"/>
    </source>
</evidence>
<sequence>MMSWSRVDLESKGVLWRYGKMNKLEEQMSIHVALETRRHRDTKADLIEREKLLEVFLGRAEAGAENLRLEDMAQKQNELLKEMLEELATVKEKNESLEQEVRKLRKVQQKGLPRFVHGSTSESGAKGACQEVRRDVRQGVRQEVLQRVAVSNKPKVVHQCNNMKVRQEVLKHSCAAGTRKETDRCISNCVRPNKKQHRMSCWFCGKVGHKKGECFAREKSRNMAKKVNKTFTKPRRVEKVSLAKSGLLDEIKDETSEDGCSSVRSDLQEDQEASSVESGHEVVCDKKGKEIERALGADGEGLMVKETTHEGSLVLNRSWSKGSSTGASDRDAYAYLMGEKSMVWCTSRWGEKHIWYGSFQVRNVVATWLLNQKIMLSWSRVDLESKGVSWRYGKMNKLEEQMSIHVALETRVSGTWRIKREKLLEVFLGRAEAGAEVLDGEET</sequence>
<gene>
    <name evidence="5" type="primary">A09g511850.1_BraROA</name>
    <name evidence="5" type="ORF">IGI04_036222</name>
</gene>
<dbReference type="PROSITE" id="PS50158">
    <property type="entry name" value="ZF_CCHC"/>
    <property type="match status" value="1"/>
</dbReference>
<feature type="region of interest" description="Disordered" evidence="3">
    <location>
        <begin position="253"/>
        <end position="279"/>
    </location>
</feature>
<keyword evidence="2" id="KW-0175">Coiled coil</keyword>
<dbReference type="Proteomes" id="UP000823674">
    <property type="component" value="Chromosome A09"/>
</dbReference>
<name>A0ABQ7LDV6_BRACM</name>
<evidence type="ECO:0000256" key="1">
    <source>
        <dbReference type="PROSITE-ProRule" id="PRU00047"/>
    </source>
</evidence>
<dbReference type="EMBL" id="JADBGQ010000008">
    <property type="protein sequence ID" value="KAG5384752.1"/>
    <property type="molecule type" value="Genomic_DNA"/>
</dbReference>
<evidence type="ECO:0000256" key="2">
    <source>
        <dbReference type="SAM" id="Coils"/>
    </source>
</evidence>
<feature type="domain" description="CCHC-type" evidence="4">
    <location>
        <begin position="201"/>
        <end position="214"/>
    </location>
</feature>
<dbReference type="InterPro" id="IPR001878">
    <property type="entry name" value="Znf_CCHC"/>
</dbReference>
<keyword evidence="1" id="KW-0479">Metal-binding</keyword>
<evidence type="ECO:0000313" key="5">
    <source>
        <dbReference type="EMBL" id="KAG5384752.1"/>
    </source>
</evidence>
<reference evidence="5 6" key="1">
    <citation type="submission" date="2021-03" db="EMBL/GenBank/DDBJ databases">
        <authorList>
            <person name="King G.J."/>
            <person name="Bancroft I."/>
            <person name="Baten A."/>
            <person name="Bloomfield J."/>
            <person name="Borpatragohain P."/>
            <person name="He Z."/>
            <person name="Irish N."/>
            <person name="Irwin J."/>
            <person name="Liu K."/>
            <person name="Mauleon R.P."/>
            <person name="Moore J."/>
            <person name="Morris R."/>
            <person name="Ostergaard L."/>
            <person name="Wang B."/>
            <person name="Wells R."/>
        </authorList>
    </citation>
    <scope>NUCLEOTIDE SEQUENCE [LARGE SCALE GENOMIC DNA]</scope>
    <source>
        <strain evidence="5">R-o-18</strain>
        <tissue evidence="5">Leaf</tissue>
    </source>
</reference>
<evidence type="ECO:0000259" key="4">
    <source>
        <dbReference type="PROSITE" id="PS50158"/>
    </source>
</evidence>